<feature type="region of interest" description="Disordered" evidence="1">
    <location>
        <begin position="150"/>
        <end position="199"/>
    </location>
</feature>
<reference evidence="3" key="1">
    <citation type="submission" date="2017-11" db="EMBL/GenBank/DDBJ databases">
        <authorList>
            <person name="Kajale S.C."/>
            <person name="Sharma A."/>
        </authorList>
    </citation>
    <scope>NUCLEOTIDE SEQUENCE</scope>
    <source>
        <strain evidence="3">LS1_42</strain>
    </source>
</reference>
<dbReference type="CDD" id="cd06257">
    <property type="entry name" value="DnaJ"/>
    <property type="match status" value="1"/>
</dbReference>
<dbReference type="SUPFAM" id="SSF46565">
    <property type="entry name" value="Chaperone J-domain"/>
    <property type="match status" value="1"/>
</dbReference>
<dbReference type="RefSeq" id="WP_148859134.1">
    <property type="nucleotide sequence ID" value="NZ_PHNJ01000009.1"/>
</dbReference>
<name>A0A8J8PZA7_9EURY</name>
<protein>
    <submittedName>
        <fullName evidence="3">Molecular chaperone DnaJ</fullName>
    </submittedName>
</protein>
<dbReference type="Gene3D" id="1.10.287.110">
    <property type="entry name" value="DnaJ domain"/>
    <property type="match status" value="1"/>
</dbReference>
<evidence type="ECO:0000313" key="3">
    <source>
        <dbReference type="EMBL" id="TYL37601.1"/>
    </source>
</evidence>
<sequence>MSDRLEWPPEFDRTPTGNRARNNNFDVSLSKAFDDLEAELSRLDVDEFRYSFDARKRKKDQRPYARANPDDPGFVLRWSMDGEQYAVACDRFSRLRDNVRTVGLYVREKRKMEQRPVVTGESEFANARLPPADEEPIAAEIPPHEILDVAPNASESETRRAFRDKIKDAHPDNGGSTAEFRRIKDAKEAMTADGSGGGR</sequence>
<dbReference type="Pfam" id="PF00226">
    <property type="entry name" value="DnaJ"/>
    <property type="match status" value="1"/>
</dbReference>
<evidence type="ECO:0000259" key="2">
    <source>
        <dbReference type="PROSITE" id="PS50076"/>
    </source>
</evidence>
<dbReference type="PROSITE" id="PS50076">
    <property type="entry name" value="DNAJ_2"/>
    <property type="match status" value="1"/>
</dbReference>
<dbReference type="OrthoDB" id="11397at2157"/>
<feature type="region of interest" description="Disordered" evidence="1">
    <location>
        <begin position="1"/>
        <end position="23"/>
    </location>
</feature>
<organism evidence="3 4">
    <name type="scientific">Natronococcus pandeyae</name>
    <dbReference type="NCBI Taxonomy" id="2055836"/>
    <lineage>
        <taxon>Archaea</taxon>
        <taxon>Methanobacteriati</taxon>
        <taxon>Methanobacteriota</taxon>
        <taxon>Stenosarchaea group</taxon>
        <taxon>Halobacteria</taxon>
        <taxon>Halobacteriales</taxon>
        <taxon>Natrialbaceae</taxon>
        <taxon>Natronococcus</taxon>
    </lineage>
</organism>
<dbReference type="EMBL" id="PHNJ01000009">
    <property type="protein sequence ID" value="TYL37601.1"/>
    <property type="molecule type" value="Genomic_DNA"/>
</dbReference>
<accession>A0A8J8PZA7</accession>
<feature type="compositionally biased region" description="Basic and acidic residues" evidence="1">
    <location>
        <begin position="179"/>
        <end position="190"/>
    </location>
</feature>
<feature type="compositionally biased region" description="Basic and acidic residues" evidence="1">
    <location>
        <begin position="1"/>
        <end position="13"/>
    </location>
</feature>
<feature type="domain" description="J" evidence="2">
    <location>
        <begin position="142"/>
        <end position="199"/>
    </location>
</feature>
<dbReference type="InterPro" id="IPR001623">
    <property type="entry name" value="DnaJ_domain"/>
</dbReference>
<dbReference type="InterPro" id="IPR036869">
    <property type="entry name" value="J_dom_sf"/>
</dbReference>
<evidence type="ECO:0000313" key="4">
    <source>
        <dbReference type="Proteomes" id="UP000766904"/>
    </source>
</evidence>
<dbReference type="AlphaFoldDB" id="A0A8J8PZA7"/>
<gene>
    <name evidence="3" type="ORF">CV102_16725</name>
</gene>
<comment type="caution">
    <text evidence="3">The sequence shown here is derived from an EMBL/GenBank/DDBJ whole genome shotgun (WGS) entry which is preliminary data.</text>
</comment>
<feature type="compositionally biased region" description="Basic and acidic residues" evidence="1">
    <location>
        <begin position="156"/>
        <end position="171"/>
    </location>
</feature>
<dbReference type="SMART" id="SM00271">
    <property type="entry name" value="DnaJ"/>
    <property type="match status" value="1"/>
</dbReference>
<keyword evidence="4" id="KW-1185">Reference proteome</keyword>
<evidence type="ECO:0000256" key="1">
    <source>
        <dbReference type="SAM" id="MobiDB-lite"/>
    </source>
</evidence>
<dbReference type="Proteomes" id="UP000766904">
    <property type="component" value="Unassembled WGS sequence"/>
</dbReference>
<proteinExistence type="predicted"/>